<dbReference type="PANTHER" id="PTHR22936">
    <property type="entry name" value="RHOMBOID-RELATED"/>
    <property type="match status" value="1"/>
</dbReference>
<feature type="transmembrane region" description="Helical" evidence="6">
    <location>
        <begin position="342"/>
        <end position="363"/>
    </location>
</feature>
<keyword evidence="3 6" id="KW-0812">Transmembrane</keyword>
<accession>A0AAW1SK86</accession>
<dbReference type="Pfam" id="PF01694">
    <property type="entry name" value="Rhomboid"/>
    <property type="match status" value="1"/>
</dbReference>
<comment type="function">
    <text evidence="6">Serine protease involved in intramembrane proteolysis.</text>
</comment>
<feature type="transmembrane region" description="Helical" evidence="6">
    <location>
        <begin position="258"/>
        <end position="279"/>
    </location>
</feature>
<evidence type="ECO:0000256" key="2">
    <source>
        <dbReference type="ARBA" id="ARBA00009045"/>
    </source>
</evidence>
<evidence type="ECO:0000259" key="7">
    <source>
        <dbReference type="Pfam" id="PF01694"/>
    </source>
</evidence>
<dbReference type="GO" id="GO:0006508">
    <property type="term" value="P:proteolysis"/>
    <property type="evidence" value="ECO:0007669"/>
    <property type="project" value="UniProtKB-KW"/>
</dbReference>
<evidence type="ECO:0000256" key="6">
    <source>
        <dbReference type="RuleBase" id="RU362115"/>
    </source>
</evidence>
<keyword evidence="6" id="KW-0720">Serine protease</keyword>
<dbReference type="AlphaFoldDB" id="A0AAW1SK86"/>
<dbReference type="EMBL" id="JALJOU010000002">
    <property type="protein sequence ID" value="KAK9845911.1"/>
    <property type="molecule type" value="Genomic_DNA"/>
</dbReference>
<evidence type="ECO:0000256" key="1">
    <source>
        <dbReference type="ARBA" id="ARBA00004141"/>
    </source>
</evidence>
<dbReference type="InterPro" id="IPR002610">
    <property type="entry name" value="Peptidase_S54_rhomboid-like"/>
</dbReference>
<evidence type="ECO:0000313" key="9">
    <source>
        <dbReference type="Proteomes" id="UP001445335"/>
    </source>
</evidence>
<name>A0AAW1SK86_9CHLO</name>
<reference evidence="8 9" key="1">
    <citation type="journal article" date="2024" name="Nat. Commun.">
        <title>Phylogenomics reveals the evolutionary origins of lichenization in chlorophyte algae.</title>
        <authorList>
            <person name="Puginier C."/>
            <person name="Libourel C."/>
            <person name="Otte J."/>
            <person name="Skaloud P."/>
            <person name="Haon M."/>
            <person name="Grisel S."/>
            <person name="Petersen M."/>
            <person name="Berrin J.G."/>
            <person name="Delaux P.M."/>
            <person name="Dal Grande F."/>
            <person name="Keller J."/>
        </authorList>
    </citation>
    <scope>NUCLEOTIDE SEQUENCE [LARGE SCALE GENOMIC DNA]</scope>
    <source>
        <strain evidence="8 9">SAG 245.80</strain>
    </source>
</reference>
<protein>
    <recommendedName>
        <fullName evidence="6">RHOMBOID-like protein</fullName>
        <ecNumber evidence="6">3.4.21.105</ecNumber>
    </recommendedName>
</protein>
<feature type="transmembrane region" description="Helical" evidence="6">
    <location>
        <begin position="231"/>
        <end position="252"/>
    </location>
</feature>
<keyword evidence="9" id="KW-1185">Reference proteome</keyword>
<dbReference type="SUPFAM" id="SSF144091">
    <property type="entry name" value="Rhomboid-like"/>
    <property type="match status" value="1"/>
</dbReference>
<evidence type="ECO:0000256" key="5">
    <source>
        <dbReference type="ARBA" id="ARBA00023136"/>
    </source>
</evidence>
<evidence type="ECO:0000313" key="8">
    <source>
        <dbReference type="EMBL" id="KAK9845911.1"/>
    </source>
</evidence>
<feature type="transmembrane region" description="Helical" evidence="6">
    <location>
        <begin position="117"/>
        <end position="142"/>
    </location>
</feature>
<evidence type="ECO:0000256" key="4">
    <source>
        <dbReference type="ARBA" id="ARBA00022989"/>
    </source>
</evidence>
<dbReference type="EC" id="3.4.21.105" evidence="6"/>
<comment type="catalytic activity">
    <reaction evidence="6">
        <text>Cleaves type-1 transmembrane domains using a catalytic dyad composed of serine and histidine that are contributed by different transmembrane domains.</text>
        <dbReference type="EC" id="3.4.21.105"/>
    </reaction>
</comment>
<keyword evidence="6" id="KW-0378">Hydrolase</keyword>
<dbReference type="InterPro" id="IPR035952">
    <property type="entry name" value="Rhomboid-like_sf"/>
</dbReference>
<dbReference type="Proteomes" id="UP001445335">
    <property type="component" value="Unassembled WGS sequence"/>
</dbReference>
<dbReference type="PANTHER" id="PTHR22936:SF99">
    <property type="entry name" value="RHOMBOID-LIKE PROTEASE"/>
    <property type="match status" value="1"/>
</dbReference>
<keyword evidence="4 6" id="KW-1133">Transmembrane helix</keyword>
<keyword evidence="6" id="KW-0645">Protease</keyword>
<evidence type="ECO:0000256" key="3">
    <source>
        <dbReference type="ARBA" id="ARBA00022692"/>
    </source>
</evidence>
<feature type="transmembrane region" description="Helical" evidence="6">
    <location>
        <begin position="291"/>
        <end position="311"/>
    </location>
</feature>
<feature type="domain" description="Peptidase S54 rhomboid" evidence="7">
    <location>
        <begin position="207"/>
        <end position="332"/>
    </location>
</feature>
<keyword evidence="5 6" id="KW-0472">Membrane</keyword>
<dbReference type="GO" id="GO:0016020">
    <property type="term" value="C:membrane"/>
    <property type="evidence" value="ECO:0007669"/>
    <property type="project" value="UniProtKB-SubCell"/>
</dbReference>
<gene>
    <name evidence="8" type="ORF">WJX81_005785</name>
</gene>
<dbReference type="GO" id="GO:0004252">
    <property type="term" value="F:serine-type endopeptidase activity"/>
    <property type="evidence" value="ECO:0007669"/>
    <property type="project" value="InterPro"/>
</dbReference>
<dbReference type="InterPro" id="IPR022764">
    <property type="entry name" value="Peptidase_S54_rhomboid_dom"/>
</dbReference>
<organism evidence="8 9">
    <name type="scientific">Elliptochloris bilobata</name>
    <dbReference type="NCBI Taxonomy" id="381761"/>
    <lineage>
        <taxon>Eukaryota</taxon>
        <taxon>Viridiplantae</taxon>
        <taxon>Chlorophyta</taxon>
        <taxon>core chlorophytes</taxon>
        <taxon>Trebouxiophyceae</taxon>
        <taxon>Trebouxiophyceae incertae sedis</taxon>
        <taxon>Elliptochloris clade</taxon>
        <taxon>Elliptochloris</taxon>
    </lineage>
</organism>
<comment type="similarity">
    <text evidence="2 6">Belongs to the peptidase S54 family.</text>
</comment>
<comment type="caution">
    <text evidence="6">Lacks conserved residue(s) required for the propagation of feature annotation.</text>
</comment>
<dbReference type="Gene3D" id="1.20.1540.10">
    <property type="entry name" value="Rhomboid-like"/>
    <property type="match status" value="1"/>
</dbReference>
<comment type="caution">
    <text evidence="8">The sequence shown here is derived from an EMBL/GenBank/DDBJ whole genome shotgun (WGS) entry which is preliminary data.</text>
</comment>
<proteinExistence type="inferred from homology"/>
<comment type="subcellular location">
    <subcellularLocation>
        <location evidence="1 6">Membrane</location>
        <topology evidence="1 6">Multi-pass membrane protein</topology>
    </subcellularLocation>
</comment>
<sequence length="382" mass="42585">MLGGPPPAADASPAKKAQVRWKGAVQTLITTEKLVRDADTLADHDAAPAERFAALVGVEQQTARTGRRSMLIVALEKRRQSKFDGLVDRFMTELFITGDTIFHFFTPAQLGRHRLWFTSAFSLAVFAVFCFCIGEFPSFCLLNSPPLPDPRPCLREANPRLLAFGPVQMTHWISPGGATWCFGNTPWMLSGDFLIAWGARWGPLMRRQPWRFVTSWFIHESVMHIEEKYGWWRITLLWVVSALGGNFFSAAFENNCLAVAGASGGIFGMIGLYVADMILNFESIKRPFMRGLMMLAFLCFFIVTVATTPAGTSHVSHAGGFLCGLFPSFLFLPNLRSERWEAWLPFTGGTLTAAVFITLPTYFYLGRLPHLGDCGEDLSRYA</sequence>
<feature type="transmembrane region" description="Helical" evidence="6">
    <location>
        <begin position="317"/>
        <end position="335"/>
    </location>
</feature>